<evidence type="ECO:0000256" key="4">
    <source>
        <dbReference type="ARBA" id="ARBA00023136"/>
    </source>
</evidence>
<keyword evidence="4 5" id="KW-0472">Membrane</keyword>
<protein>
    <submittedName>
        <fullName evidence="7">Glutamate (NMDA) receptor-associated protein 1-like protein</fullName>
    </submittedName>
</protein>
<keyword evidence="3 5" id="KW-1133">Transmembrane helix</keyword>
<dbReference type="GO" id="GO:0005794">
    <property type="term" value="C:Golgi apparatus"/>
    <property type="evidence" value="ECO:0007669"/>
    <property type="project" value="TreeGrafter"/>
</dbReference>
<sequence length="257" mass="29009">MMEPGAKHSSAGNTRSPKYDYLPQSNYTNGQEIFSRSLEDKVIRLSFIRKVFVLLAVQLLLTLAVVCVCTFTVEVKSYVQTHSAIYFTSYAIFLLLLITLTCCGEVRRRYPWNILCLAALTLSFSYMVGTIASYYDTVSVLIALGSTTAVCFAIIVFASQTRIDFTYLYTFLLVLSIVFFMFGIFLIFFSSKIMQILYGSLGALLFSLFLTADIQLVLGSKRYDLSSEEYVFGAMILYLDIVNIFIYLLMLTGASRE</sequence>
<feature type="transmembrane region" description="Helical" evidence="5">
    <location>
        <begin position="165"/>
        <end position="190"/>
    </location>
</feature>
<reference evidence="7" key="1">
    <citation type="journal article" date="2014" name="Nature">
        <title>Elephant shark genome provides unique insights into gnathostome evolution.</title>
        <authorList>
            <consortium name="International Elephant Shark Genome Sequencing Consortium"/>
            <person name="Venkatesh B."/>
            <person name="Lee A.P."/>
            <person name="Ravi V."/>
            <person name="Maurya A.K."/>
            <person name="Lian M.M."/>
            <person name="Swann J.B."/>
            <person name="Ohta Y."/>
            <person name="Flajnik M.F."/>
            <person name="Sutoh Y."/>
            <person name="Kasahara M."/>
            <person name="Hoon S."/>
            <person name="Gangu V."/>
            <person name="Roy S.W."/>
            <person name="Irimia M."/>
            <person name="Korzh V."/>
            <person name="Kondrychyn I."/>
            <person name="Lim Z.W."/>
            <person name="Tay B.H."/>
            <person name="Tohari S."/>
            <person name="Kong K.W."/>
            <person name="Ho S."/>
            <person name="Lorente-Galdos B."/>
            <person name="Quilez J."/>
            <person name="Marques-Bonet T."/>
            <person name="Raney B.J."/>
            <person name="Ingham P.W."/>
            <person name="Tay A."/>
            <person name="Hillier L.W."/>
            <person name="Minx P."/>
            <person name="Boehm T."/>
            <person name="Wilson R.K."/>
            <person name="Brenner S."/>
            <person name="Warren W.C."/>
        </authorList>
    </citation>
    <scope>NUCLEOTIDE SEQUENCE</scope>
    <source>
        <tissue evidence="7">Brain</tissue>
    </source>
</reference>
<proteinExistence type="evidence at transcript level"/>
<dbReference type="InterPro" id="IPR006214">
    <property type="entry name" value="Bax_inhibitor_1-related"/>
</dbReference>
<feature type="transmembrane region" description="Helical" evidence="5">
    <location>
        <begin position="85"/>
        <end position="103"/>
    </location>
</feature>
<dbReference type="AlphaFoldDB" id="V9L4Y3"/>
<name>V9L4Y3_CALMI</name>
<evidence type="ECO:0000256" key="2">
    <source>
        <dbReference type="ARBA" id="ARBA00022692"/>
    </source>
</evidence>
<dbReference type="GO" id="GO:0016020">
    <property type="term" value="C:membrane"/>
    <property type="evidence" value="ECO:0007669"/>
    <property type="project" value="UniProtKB-SubCell"/>
</dbReference>
<evidence type="ECO:0000256" key="3">
    <source>
        <dbReference type="ARBA" id="ARBA00022989"/>
    </source>
</evidence>
<dbReference type="Pfam" id="PF01027">
    <property type="entry name" value="Bax1-I"/>
    <property type="match status" value="1"/>
</dbReference>
<dbReference type="PANTHER" id="PTHR23291:SF94">
    <property type="entry name" value="PROTEIN LIFEGUARD 1 ISOFORM X2"/>
    <property type="match status" value="1"/>
</dbReference>
<dbReference type="CDD" id="cd10428">
    <property type="entry name" value="LFG_like"/>
    <property type="match status" value="1"/>
</dbReference>
<evidence type="ECO:0000256" key="6">
    <source>
        <dbReference type="SAM" id="MobiDB-lite"/>
    </source>
</evidence>
<feature type="transmembrane region" description="Helical" evidence="5">
    <location>
        <begin position="138"/>
        <end position="158"/>
    </location>
</feature>
<feature type="transmembrane region" description="Helical" evidence="5">
    <location>
        <begin position="110"/>
        <end position="132"/>
    </location>
</feature>
<feature type="transmembrane region" description="Helical" evidence="5">
    <location>
        <begin position="230"/>
        <end position="250"/>
    </location>
</feature>
<dbReference type="EMBL" id="JW874098">
    <property type="protein sequence ID" value="AFP06615.1"/>
    <property type="molecule type" value="mRNA"/>
</dbReference>
<feature type="transmembrane region" description="Helical" evidence="5">
    <location>
        <begin position="196"/>
        <end position="218"/>
    </location>
</feature>
<organism evidence="7">
    <name type="scientific">Callorhinchus milii</name>
    <name type="common">Ghost shark</name>
    <dbReference type="NCBI Taxonomy" id="7868"/>
    <lineage>
        <taxon>Eukaryota</taxon>
        <taxon>Metazoa</taxon>
        <taxon>Chordata</taxon>
        <taxon>Craniata</taxon>
        <taxon>Vertebrata</taxon>
        <taxon>Chondrichthyes</taxon>
        <taxon>Holocephali</taxon>
        <taxon>Chimaeriformes</taxon>
        <taxon>Callorhinchidae</taxon>
        <taxon>Callorhinchus</taxon>
    </lineage>
</organism>
<dbReference type="GO" id="GO:0005783">
    <property type="term" value="C:endoplasmic reticulum"/>
    <property type="evidence" value="ECO:0007669"/>
    <property type="project" value="TreeGrafter"/>
</dbReference>
<comment type="subcellular location">
    <subcellularLocation>
        <location evidence="1">Membrane</location>
        <topology evidence="1">Multi-pass membrane protein</topology>
    </subcellularLocation>
</comment>
<feature type="transmembrane region" description="Helical" evidence="5">
    <location>
        <begin position="51"/>
        <end position="73"/>
    </location>
</feature>
<keyword evidence="2 5" id="KW-0812">Transmembrane</keyword>
<feature type="region of interest" description="Disordered" evidence="6">
    <location>
        <begin position="1"/>
        <end position="20"/>
    </location>
</feature>
<evidence type="ECO:0000313" key="7">
    <source>
        <dbReference type="EMBL" id="AFP06615.1"/>
    </source>
</evidence>
<dbReference type="PANTHER" id="PTHR23291">
    <property type="entry name" value="BAX INHIBITOR-RELATED"/>
    <property type="match status" value="1"/>
</dbReference>
<evidence type="ECO:0000256" key="1">
    <source>
        <dbReference type="ARBA" id="ARBA00004141"/>
    </source>
</evidence>
<keyword evidence="7" id="KW-0675">Receptor</keyword>
<evidence type="ECO:0000256" key="5">
    <source>
        <dbReference type="RuleBase" id="RU004379"/>
    </source>
</evidence>
<accession>V9L4Y3</accession>
<dbReference type="GO" id="GO:2001234">
    <property type="term" value="P:negative regulation of apoptotic signaling pathway"/>
    <property type="evidence" value="ECO:0007669"/>
    <property type="project" value="TreeGrafter"/>
</dbReference>
<comment type="similarity">
    <text evidence="5">Belongs to the BI1 family.</text>
</comment>